<dbReference type="EMBL" id="JAYMYR010000001">
    <property type="protein sequence ID" value="KAK7382356.1"/>
    <property type="molecule type" value="Genomic_DNA"/>
</dbReference>
<name>A0AAN9RQS7_PHACN</name>
<keyword evidence="1" id="KW-0611">Plant defense</keyword>
<evidence type="ECO:0000259" key="2">
    <source>
        <dbReference type="Pfam" id="PF00931"/>
    </source>
</evidence>
<organism evidence="3 4">
    <name type="scientific">Phaseolus coccineus</name>
    <name type="common">Scarlet runner bean</name>
    <name type="synonym">Phaseolus multiflorus</name>
    <dbReference type="NCBI Taxonomy" id="3886"/>
    <lineage>
        <taxon>Eukaryota</taxon>
        <taxon>Viridiplantae</taxon>
        <taxon>Streptophyta</taxon>
        <taxon>Embryophyta</taxon>
        <taxon>Tracheophyta</taxon>
        <taxon>Spermatophyta</taxon>
        <taxon>Magnoliopsida</taxon>
        <taxon>eudicotyledons</taxon>
        <taxon>Gunneridae</taxon>
        <taxon>Pentapetalae</taxon>
        <taxon>rosids</taxon>
        <taxon>fabids</taxon>
        <taxon>Fabales</taxon>
        <taxon>Fabaceae</taxon>
        <taxon>Papilionoideae</taxon>
        <taxon>50 kb inversion clade</taxon>
        <taxon>NPAAA clade</taxon>
        <taxon>indigoferoid/millettioid clade</taxon>
        <taxon>Phaseoleae</taxon>
        <taxon>Phaseolus</taxon>
    </lineage>
</organism>
<keyword evidence="4" id="KW-1185">Reference proteome</keyword>
<dbReference type="Proteomes" id="UP001374584">
    <property type="component" value="Unassembled WGS sequence"/>
</dbReference>
<sequence length="172" mass="19705">MRDNVQKFVANAKKQTRKTSEVVDKWLQKVVNDVDNVNQLLKEAKAKKNCCFGHCTNWIWQYHVGKKLANKNVYLEKFIIEGRQYVPFDRIATLTSDTLDILSEKCMNFESRQSTFGQLLETVKNNDVSMIGLYGMGGCGKTTLAMEVRKLVEAEHFFDKVLFVPISSTVEV</sequence>
<evidence type="ECO:0000313" key="3">
    <source>
        <dbReference type="EMBL" id="KAK7382356.1"/>
    </source>
</evidence>
<proteinExistence type="predicted"/>
<dbReference type="Pfam" id="PF00931">
    <property type="entry name" value="NB-ARC"/>
    <property type="match status" value="1"/>
</dbReference>
<dbReference type="GO" id="GO:0043531">
    <property type="term" value="F:ADP binding"/>
    <property type="evidence" value="ECO:0007669"/>
    <property type="project" value="InterPro"/>
</dbReference>
<comment type="caution">
    <text evidence="3">The sequence shown here is derived from an EMBL/GenBank/DDBJ whole genome shotgun (WGS) entry which is preliminary data.</text>
</comment>
<dbReference type="AlphaFoldDB" id="A0AAN9RQS7"/>
<dbReference type="InterPro" id="IPR002182">
    <property type="entry name" value="NB-ARC"/>
</dbReference>
<accession>A0AAN9RQS7</accession>
<gene>
    <name evidence="3" type="ORF">VNO80_01207</name>
</gene>
<dbReference type="PANTHER" id="PTHR33463">
    <property type="entry name" value="NB-ARC DOMAIN-CONTAINING PROTEIN-RELATED"/>
    <property type="match status" value="1"/>
</dbReference>
<evidence type="ECO:0000313" key="4">
    <source>
        <dbReference type="Proteomes" id="UP001374584"/>
    </source>
</evidence>
<dbReference type="InterPro" id="IPR027417">
    <property type="entry name" value="P-loop_NTPase"/>
</dbReference>
<dbReference type="PANTHER" id="PTHR33463:SF105">
    <property type="entry name" value="AND NB-ARC DOMAIN DISEASE RESISTANCE PROTEIN, PUTATIVE-RELATED"/>
    <property type="match status" value="1"/>
</dbReference>
<evidence type="ECO:0000256" key="1">
    <source>
        <dbReference type="ARBA" id="ARBA00022821"/>
    </source>
</evidence>
<dbReference type="InterPro" id="IPR050905">
    <property type="entry name" value="Plant_NBS-LRR"/>
</dbReference>
<dbReference type="Gene3D" id="3.40.50.300">
    <property type="entry name" value="P-loop containing nucleotide triphosphate hydrolases"/>
    <property type="match status" value="1"/>
</dbReference>
<protein>
    <recommendedName>
        <fullName evidence="2">NB-ARC domain-containing protein</fullName>
    </recommendedName>
</protein>
<dbReference type="SUPFAM" id="SSF52540">
    <property type="entry name" value="P-loop containing nucleoside triphosphate hydrolases"/>
    <property type="match status" value="1"/>
</dbReference>
<reference evidence="3 4" key="1">
    <citation type="submission" date="2024-01" db="EMBL/GenBank/DDBJ databases">
        <title>The genomes of 5 underutilized Papilionoideae crops provide insights into root nodulation and disease resistanc.</title>
        <authorList>
            <person name="Jiang F."/>
        </authorList>
    </citation>
    <scope>NUCLEOTIDE SEQUENCE [LARGE SCALE GENOMIC DNA]</scope>
    <source>
        <strain evidence="3">JINMINGXINNONG_FW02</strain>
        <tissue evidence="3">Leaves</tissue>
    </source>
</reference>
<feature type="domain" description="NB-ARC" evidence="2">
    <location>
        <begin position="116"/>
        <end position="170"/>
    </location>
</feature>